<dbReference type="InterPro" id="IPR050984">
    <property type="entry name" value="Gfo/Idh/MocA_domain"/>
</dbReference>
<evidence type="ECO:0000256" key="1">
    <source>
        <dbReference type="ARBA" id="ARBA00010928"/>
    </source>
</evidence>
<name>Q68RS6_PRODI</name>
<accession>Q68RS6</accession>
<dbReference type="InterPro" id="IPR036291">
    <property type="entry name" value="NAD(P)-bd_dom_sf"/>
</dbReference>
<dbReference type="EMBL" id="AY590470">
    <property type="protein sequence ID" value="AAT37519.1"/>
    <property type="molecule type" value="Genomic_DNA"/>
</dbReference>
<organism evidence="5">
    <name type="scientific">Prochloron didemni</name>
    <dbReference type="NCBI Taxonomy" id="1216"/>
    <lineage>
        <taxon>Bacteria</taxon>
        <taxon>Bacillati</taxon>
        <taxon>Cyanobacteriota</taxon>
        <taxon>Cyanophyceae</taxon>
        <taxon>Oscillatoriophycideae</taxon>
        <taxon>Chroococcales</taxon>
        <taxon>Prochloraceae</taxon>
        <taxon>Prochloron</taxon>
    </lineage>
</organism>
<dbReference type="GO" id="GO:0000166">
    <property type="term" value="F:nucleotide binding"/>
    <property type="evidence" value="ECO:0007669"/>
    <property type="project" value="InterPro"/>
</dbReference>
<dbReference type="GO" id="GO:0016491">
    <property type="term" value="F:oxidoreductase activity"/>
    <property type="evidence" value="ECO:0007669"/>
    <property type="project" value="UniProtKB-KW"/>
</dbReference>
<dbReference type="Gene3D" id="3.30.360.10">
    <property type="entry name" value="Dihydrodipicolinate Reductase, domain 2"/>
    <property type="match status" value="1"/>
</dbReference>
<dbReference type="SUPFAM" id="SSF55347">
    <property type="entry name" value="Glyceraldehyde-3-phosphate dehydrogenase-like, C-terminal domain"/>
    <property type="match status" value="1"/>
</dbReference>
<dbReference type="InterPro" id="IPR000683">
    <property type="entry name" value="Gfo/Idh/MocA-like_OxRdtase_N"/>
</dbReference>
<feature type="domain" description="Gfo/Idh/MocA-like oxidoreductase N-terminal" evidence="3">
    <location>
        <begin position="6"/>
        <end position="119"/>
    </location>
</feature>
<evidence type="ECO:0000259" key="4">
    <source>
        <dbReference type="Pfam" id="PF22725"/>
    </source>
</evidence>
<dbReference type="Pfam" id="PF22725">
    <property type="entry name" value="GFO_IDH_MocA_C3"/>
    <property type="match status" value="1"/>
</dbReference>
<sequence>MNKPLSIGILGAANIAKRAILEPAQKLKTVQVLGLASRDKIRAEKFAEDYQIETVFPSYDALIESDAIDAVYIPLANHLHAAWVIKTAQAKKPILVEKPICLTLEEFDAIEQSVEEHRVPILEAVMVQHHPWQQKLQEMIQTEIYGKVKSIETRLNVPFPEEQNVGNYRFASEQGGGAFLDLGTYWIQLVQMSLGLQPDTIEAQCELNRPDGVDLIFEARLNFPQGSFTTFYCSFEHSFEAHHWIKFEKAQIKVRNFLRPMFGQSITLEICPVDTEEIEKFKFPAQNYYVNQLNFFSQVIAGKIENIPLIQSRDRVKLMEEIYNLAHQKYRQ</sequence>
<dbReference type="SUPFAM" id="SSF51735">
    <property type="entry name" value="NAD(P)-binding Rossmann-fold domains"/>
    <property type="match status" value="1"/>
</dbReference>
<keyword evidence="2" id="KW-0560">Oxidoreductase</keyword>
<reference evidence="5" key="1">
    <citation type="journal article" date="2004" name="J. Nat. Prod.">
        <title>Genetic evidence supports secondary metabolic diversity in Prochloron spp., the cyanobacterial symbiont of a tropical ascidian.</title>
        <authorList>
            <person name="Schmidt E.W."/>
            <person name="Sudek S."/>
            <person name="Haygood M.G."/>
        </authorList>
    </citation>
    <scope>NUCLEOTIDE SEQUENCE</scope>
</reference>
<dbReference type="Pfam" id="PF01408">
    <property type="entry name" value="GFO_IDH_MocA"/>
    <property type="match status" value="1"/>
</dbReference>
<dbReference type="Gene3D" id="3.40.50.720">
    <property type="entry name" value="NAD(P)-binding Rossmann-like Domain"/>
    <property type="match status" value="1"/>
</dbReference>
<protein>
    <submittedName>
        <fullName evidence="5">Uncharacterized protein</fullName>
    </submittedName>
</protein>
<evidence type="ECO:0000256" key="2">
    <source>
        <dbReference type="ARBA" id="ARBA00023002"/>
    </source>
</evidence>
<proteinExistence type="inferred from homology"/>
<comment type="similarity">
    <text evidence="1">Belongs to the Gfo/Idh/MocA family.</text>
</comment>
<evidence type="ECO:0000313" key="5">
    <source>
        <dbReference type="EMBL" id="AAT37519.1"/>
    </source>
</evidence>
<evidence type="ECO:0000259" key="3">
    <source>
        <dbReference type="Pfam" id="PF01408"/>
    </source>
</evidence>
<dbReference type="PANTHER" id="PTHR22604:SF105">
    <property type="entry name" value="TRANS-1,2-DIHYDROBENZENE-1,2-DIOL DEHYDROGENASE"/>
    <property type="match status" value="1"/>
</dbReference>
<dbReference type="AlphaFoldDB" id="Q68RS6"/>
<feature type="domain" description="GFO/IDH/MocA-like oxidoreductase" evidence="4">
    <location>
        <begin position="134"/>
        <end position="243"/>
    </location>
</feature>
<dbReference type="InterPro" id="IPR055170">
    <property type="entry name" value="GFO_IDH_MocA-like_dom"/>
</dbReference>
<dbReference type="PANTHER" id="PTHR22604">
    <property type="entry name" value="OXIDOREDUCTASES"/>
    <property type="match status" value="1"/>
</dbReference>